<dbReference type="InterPro" id="IPR011041">
    <property type="entry name" value="Quinoprot_gluc/sorb_DH_b-prop"/>
</dbReference>
<dbReference type="SUPFAM" id="SSF50630">
    <property type="entry name" value="Acid proteases"/>
    <property type="match status" value="1"/>
</dbReference>
<feature type="domain" description="CCHC-type" evidence="4">
    <location>
        <begin position="482"/>
        <end position="497"/>
    </location>
</feature>
<dbReference type="Pfam" id="PF03732">
    <property type="entry name" value="Retrotrans_gag"/>
    <property type="match status" value="1"/>
</dbReference>
<dbReference type="SUPFAM" id="SSF50952">
    <property type="entry name" value="Soluble quinoprotein glucose dehydrogenase"/>
    <property type="match status" value="1"/>
</dbReference>
<dbReference type="PROSITE" id="PS00141">
    <property type="entry name" value="ASP_PROTEASE"/>
    <property type="match status" value="1"/>
</dbReference>
<feature type="compositionally biased region" description="Low complexity" evidence="2">
    <location>
        <begin position="520"/>
        <end position="531"/>
    </location>
</feature>
<dbReference type="PANTHER" id="PTHR19328:SF13">
    <property type="entry name" value="HIPL1 PROTEIN"/>
    <property type="match status" value="1"/>
</dbReference>
<dbReference type="Gene3D" id="2.40.70.10">
    <property type="entry name" value="Acid Proteases"/>
    <property type="match status" value="1"/>
</dbReference>
<dbReference type="InterPro" id="IPR001878">
    <property type="entry name" value="Znf_CCHC"/>
</dbReference>
<evidence type="ECO:0000256" key="2">
    <source>
        <dbReference type="SAM" id="MobiDB-lite"/>
    </source>
</evidence>
<proteinExistence type="predicted"/>
<dbReference type="EMBL" id="JACTNZ010000008">
    <property type="protein sequence ID" value="KAG5536746.1"/>
    <property type="molecule type" value="Genomic_DNA"/>
</dbReference>
<dbReference type="InterPro" id="IPR021109">
    <property type="entry name" value="Peptidase_aspartic_dom_sf"/>
</dbReference>
<feature type="chain" id="PRO_5043383615" description="CCHC-type domain-containing protein" evidence="3">
    <location>
        <begin position="24"/>
        <end position="1029"/>
    </location>
</feature>
<keyword evidence="1" id="KW-0863">Zinc-finger</keyword>
<keyword evidence="6" id="KW-1185">Reference proteome</keyword>
<dbReference type="SMART" id="SM00343">
    <property type="entry name" value="ZnF_C2HC"/>
    <property type="match status" value="1"/>
</dbReference>
<dbReference type="Gene3D" id="4.10.60.10">
    <property type="entry name" value="Zinc finger, CCHC-type"/>
    <property type="match status" value="1"/>
</dbReference>
<feature type="region of interest" description="Disordered" evidence="2">
    <location>
        <begin position="409"/>
        <end position="462"/>
    </location>
</feature>
<dbReference type="GO" id="GO:0008270">
    <property type="term" value="F:zinc ion binding"/>
    <property type="evidence" value="ECO:0007669"/>
    <property type="project" value="UniProtKB-KW"/>
</dbReference>
<accession>A0AAV6J6F7</accession>
<dbReference type="GO" id="GO:0003676">
    <property type="term" value="F:nucleic acid binding"/>
    <property type="evidence" value="ECO:0007669"/>
    <property type="project" value="InterPro"/>
</dbReference>
<keyword evidence="1" id="KW-0862">Zinc</keyword>
<evidence type="ECO:0000313" key="6">
    <source>
        <dbReference type="Proteomes" id="UP000823749"/>
    </source>
</evidence>
<dbReference type="Pfam" id="PF07995">
    <property type="entry name" value="GSDH"/>
    <property type="match status" value="1"/>
</dbReference>
<evidence type="ECO:0000259" key="4">
    <source>
        <dbReference type="PROSITE" id="PS50158"/>
    </source>
</evidence>
<reference evidence="5" key="1">
    <citation type="submission" date="2020-08" db="EMBL/GenBank/DDBJ databases">
        <title>Plant Genome Project.</title>
        <authorList>
            <person name="Zhang R.-G."/>
        </authorList>
    </citation>
    <scope>NUCLEOTIDE SEQUENCE</scope>
    <source>
        <strain evidence="5">WSP0</strain>
        <tissue evidence="5">Leaf</tissue>
    </source>
</reference>
<dbReference type="InterPro" id="IPR036875">
    <property type="entry name" value="Znf_CCHC_sf"/>
</dbReference>
<dbReference type="SUPFAM" id="SSF57756">
    <property type="entry name" value="Retrovirus zinc finger-like domains"/>
    <property type="match status" value="1"/>
</dbReference>
<dbReference type="InterPro" id="IPR005162">
    <property type="entry name" value="Retrotrans_gag_dom"/>
</dbReference>
<keyword evidence="1" id="KW-0479">Metal-binding</keyword>
<dbReference type="Proteomes" id="UP000823749">
    <property type="component" value="Chromosome 8"/>
</dbReference>
<dbReference type="PANTHER" id="PTHR19328">
    <property type="entry name" value="HEDGEHOG-INTERACTING PROTEIN"/>
    <property type="match status" value="1"/>
</dbReference>
<dbReference type="Pfam" id="PF00098">
    <property type="entry name" value="zf-CCHC"/>
    <property type="match status" value="1"/>
</dbReference>
<name>A0AAV6J6F7_9ERIC</name>
<protein>
    <recommendedName>
        <fullName evidence="4">CCHC-type domain-containing protein</fullName>
    </recommendedName>
</protein>
<dbReference type="GO" id="GO:0004190">
    <property type="term" value="F:aspartic-type endopeptidase activity"/>
    <property type="evidence" value="ECO:0007669"/>
    <property type="project" value="InterPro"/>
</dbReference>
<keyword evidence="3" id="KW-0732">Signal</keyword>
<dbReference type="AlphaFoldDB" id="A0AAV6J6F7"/>
<evidence type="ECO:0000256" key="3">
    <source>
        <dbReference type="SAM" id="SignalP"/>
    </source>
</evidence>
<feature type="compositionally biased region" description="Polar residues" evidence="2">
    <location>
        <begin position="434"/>
        <end position="447"/>
    </location>
</feature>
<dbReference type="CDD" id="cd00303">
    <property type="entry name" value="retropepsin_like"/>
    <property type="match status" value="1"/>
</dbReference>
<dbReference type="Gene3D" id="2.120.10.30">
    <property type="entry name" value="TolB, C-terminal domain"/>
    <property type="match status" value="1"/>
</dbReference>
<dbReference type="Pfam" id="PF08284">
    <property type="entry name" value="RVP_2"/>
    <property type="match status" value="1"/>
</dbReference>
<feature type="region of interest" description="Disordered" evidence="2">
    <location>
        <begin position="514"/>
        <end position="535"/>
    </location>
</feature>
<feature type="signal peptide" evidence="3">
    <location>
        <begin position="1"/>
        <end position="23"/>
    </location>
</feature>
<organism evidence="5 6">
    <name type="scientific">Rhododendron griersonianum</name>
    <dbReference type="NCBI Taxonomy" id="479676"/>
    <lineage>
        <taxon>Eukaryota</taxon>
        <taxon>Viridiplantae</taxon>
        <taxon>Streptophyta</taxon>
        <taxon>Embryophyta</taxon>
        <taxon>Tracheophyta</taxon>
        <taxon>Spermatophyta</taxon>
        <taxon>Magnoliopsida</taxon>
        <taxon>eudicotyledons</taxon>
        <taxon>Gunneridae</taxon>
        <taxon>Pentapetalae</taxon>
        <taxon>asterids</taxon>
        <taxon>Ericales</taxon>
        <taxon>Ericaceae</taxon>
        <taxon>Ericoideae</taxon>
        <taxon>Rhodoreae</taxon>
        <taxon>Rhododendron</taxon>
    </lineage>
</organism>
<gene>
    <name evidence="5" type="ORF">RHGRI_024244</name>
</gene>
<dbReference type="PROSITE" id="PS50158">
    <property type="entry name" value="ZF_CCHC"/>
    <property type="match status" value="1"/>
</dbReference>
<evidence type="ECO:0000313" key="5">
    <source>
        <dbReference type="EMBL" id="KAG5536746.1"/>
    </source>
</evidence>
<evidence type="ECO:0000256" key="1">
    <source>
        <dbReference type="PROSITE-ProRule" id="PRU00047"/>
    </source>
</evidence>
<dbReference type="GO" id="GO:0006508">
    <property type="term" value="P:proteolysis"/>
    <property type="evidence" value="ECO:0007669"/>
    <property type="project" value="InterPro"/>
</dbReference>
<dbReference type="InterPro" id="IPR011042">
    <property type="entry name" value="6-blade_b-propeller_TolB-like"/>
</dbReference>
<sequence>MGGFSLIALLLGNLLLLLKPCSTLHLCTDLTGAFKPNTTLTFCNSYTGKTCCDSAEDSALQQQFQAMNITDPGCAAVMTSILCAKCDPFSAELFRVQTSARSVPVLCNSTVSANSTQSTQASANFCSQVWSQCSNISIVNSPFTASLQGQAGTTSTSNSTKITQYWPSQSNFCSAFGGASLDDSQMEHRDIPEGALPPPPPQDKLERMERILEGILGVMNQQAQQNQPQPVVIREPARVGPISIKDFQKMKPPTFEGGIDGLKAYNWVQGMEKIFSVILDTECPETHKVVLATYNFEGEAHRWWLQQREREQNMNWTRFKEIFYEKYFPQTLKDNKCTEFINLKQGNMTVSEYDKTFTDLSQFAPHMISTENLKARRFEEGLKDGLRKPIKMLRLPTYTEVLNVALMSETDNEKSNTSGNEQRRQISYVPPRNQGGSNPYKKQNTRTSGWSQGSSSGGNQNRPCGKCGKVHTGQCYRDAGACYKCGQVGHLMRNCTNAPRLGFVDRRATSMGSGFVPRPTATTSSAQSSGAKLDSGKRQGKMFAMTPGDSQNTNSVVSGTLHICGHLAHVLIDSGSTHSFVSAQFAIKLTRPLESLDYELHVSQPMGSGVICSTVYKACDILVGSAHLLVDLIPLNMSHFDVILGMDWLTSNFATIDCIAKRVMIQIPDKGDITFEGKAATNAQPTEVRRILTMGLPYTTHHAGQILFGPADGYLYFMMGDGGGVGDPYNFAQNKKTLLGKILRLDVDNIPIIAYPAAAEISQFDLWGNYSIRADNPYTEDTALLPEIWALGFRQPWKCSFDSSRPAYFMCGDAGQDTYESVDMVTKDGSYGWRVYQGPYLYTPPTSPGGNTSVNSIREIFPVMGYNHSSVNKEEGSASITGGYFYRTMTDPCMYGSYVYADLFGAAFFAGIENPEDSGNFNQTLIPSFTCASDSPIPCTFVNGTTLPDFGYVLSLGEDNNNDIYLLATPGVYRIVSPSRCNYACSKEVVTPPSPSPTTSTPSQTSRLSLPKNAMLLCSSLLLILLGFI</sequence>
<comment type="caution">
    <text evidence="5">The sequence shown here is derived from an EMBL/GenBank/DDBJ whole genome shotgun (WGS) entry which is preliminary data.</text>
</comment>
<dbReference type="InterPro" id="IPR001969">
    <property type="entry name" value="Aspartic_peptidase_AS"/>
</dbReference>
<dbReference type="InterPro" id="IPR012938">
    <property type="entry name" value="Glc/Sorbosone_DH"/>
</dbReference>
<feature type="compositionally biased region" description="Low complexity" evidence="2">
    <location>
        <begin position="448"/>
        <end position="458"/>
    </location>
</feature>